<accession>A0A433U830</accession>
<dbReference type="STRING" id="188477.A0A433U830"/>
<proteinExistence type="predicted"/>
<dbReference type="GO" id="GO:0003824">
    <property type="term" value="F:catalytic activity"/>
    <property type="evidence" value="ECO:0007669"/>
    <property type="project" value="InterPro"/>
</dbReference>
<organism evidence="2 3">
    <name type="scientific">Elysia chlorotica</name>
    <name type="common">Eastern emerald elysia</name>
    <name type="synonym">Sea slug</name>
    <dbReference type="NCBI Taxonomy" id="188477"/>
    <lineage>
        <taxon>Eukaryota</taxon>
        <taxon>Metazoa</taxon>
        <taxon>Spiralia</taxon>
        <taxon>Lophotrochozoa</taxon>
        <taxon>Mollusca</taxon>
        <taxon>Gastropoda</taxon>
        <taxon>Heterobranchia</taxon>
        <taxon>Euthyneura</taxon>
        <taxon>Panpulmonata</taxon>
        <taxon>Sacoglossa</taxon>
        <taxon>Placobranchoidea</taxon>
        <taxon>Plakobranchidae</taxon>
        <taxon>Elysia</taxon>
    </lineage>
</organism>
<evidence type="ECO:0000313" key="3">
    <source>
        <dbReference type="Proteomes" id="UP000271974"/>
    </source>
</evidence>
<evidence type="ECO:0000259" key="1">
    <source>
        <dbReference type="Pfam" id="PF14529"/>
    </source>
</evidence>
<dbReference type="InterPro" id="IPR043502">
    <property type="entry name" value="DNA/RNA_pol_sf"/>
</dbReference>
<reference evidence="2 3" key="1">
    <citation type="submission" date="2019-01" db="EMBL/GenBank/DDBJ databases">
        <title>A draft genome assembly of the solar-powered sea slug Elysia chlorotica.</title>
        <authorList>
            <person name="Cai H."/>
            <person name="Li Q."/>
            <person name="Fang X."/>
            <person name="Li J."/>
            <person name="Curtis N.E."/>
            <person name="Altenburger A."/>
            <person name="Shibata T."/>
            <person name="Feng M."/>
            <person name="Maeda T."/>
            <person name="Schwartz J.A."/>
            <person name="Shigenobu S."/>
            <person name="Lundholm N."/>
            <person name="Nishiyama T."/>
            <person name="Yang H."/>
            <person name="Hasebe M."/>
            <person name="Li S."/>
            <person name="Pierce S.K."/>
            <person name="Wang J."/>
        </authorList>
    </citation>
    <scope>NUCLEOTIDE SEQUENCE [LARGE SCALE GENOMIC DNA]</scope>
    <source>
        <strain evidence="2">EC2010</strain>
        <tissue evidence="2">Whole organism of an adult</tissue>
    </source>
</reference>
<protein>
    <recommendedName>
        <fullName evidence="1">Endonuclease/exonuclease/phosphatase domain-containing protein</fullName>
    </recommendedName>
</protein>
<feature type="domain" description="Endonuclease/exonuclease/phosphatase" evidence="1">
    <location>
        <begin position="12"/>
        <end position="151"/>
    </location>
</feature>
<dbReference type="AlphaFoldDB" id="A0A433U830"/>
<evidence type="ECO:0000313" key="2">
    <source>
        <dbReference type="EMBL" id="RUS89973.1"/>
    </source>
</evidence>
<dbReference type="SUPFAM" id="SSF56219">
    <property type="entry name" value="DNase I-like"/>
    <property type="match status" value="1"/>
</dbReference>
<name>A0A433U830_ELYCH</name>
<dbReference type="PANTHER" id="PTHR19446">
    <property type="entry name" value="REVERSE TRANSCRIPTASES"/>
    <property type="match status" value="1"/>
</dbReference>
<dbReference type="InterPro" id="IPR036691">
    <property type="entry name" value="Endo/exonu/phosph_ase_sf"/>
</dbReference>
<dbReference type="Pfam" id="PF14529">
    <property type="entry name" value="Exo_endo_phos_2"/>
    <property type="match status" value="1"/>
</dbReference>
<dbReference type="OrthoDB" id="10030815at2759"/>
<dbReference type="EMBL" id="RQTK01000043">
    <property type="protein sequence ID" value="RUS89973.1"/>
    <property type="molecule type" value="Genomic_DNA"/>
</dbReference>
<dbReference type="InterPro" id="IPR005135">
    <property type="entry name" value="Endo/exonuclease/phosphatase"/>
</dbReference>
<keyword evidence="3" id="KW-1185">Reference proteome</keyword>
<dbReference type="Gene3D" id="3.60.10.10">
    <property type="entry name" value="Endonuclease/exonuclease/phosphatase"/>
    <property type="match status" value="1"/>
</dbReference>
<gene>
    <name evidence="2" type="ORF">EGW08_002240</name>
</gene>
<dbReference type="Proteomes" id="UP000271974">
    <property type="component" value="Unassembled WGS sequence"/>
</dbReference>
<comment type="caution">
    <text evidence="2">The sequence shown here is derived from an EMBL/GenBank/DDBJ whole genome shotgun (WGS) entry which is preliminary data.</text>
</comment>
<dbReference type="SUPFAM" id="SSF56672">
    <property type="entry name" value="DNA/RNA polymerases"/>
    <property type="match status" value="1"/>
</dbReference>
<sequence>MLIKLCGQPFNISIIQTYAPTSDYSDDEIEEYYEEIQTVLRHVKSTDVLIIMGDFNAKVGKGKEGDTVGNYGLGERNERGQRLIHFCVENDLMIANTFFQKPLRKLYTWKNPGDWRRNQIDYILVRKRFRNSIKTCQTYPGADINSDHNPVTAKIKMKLKKIKTQKYTPDLDIIQLKSSQTMQENYRVAVANRYEALLTESQEQFEQEDTPNKINLKWDVFKESVLHANKDIPKREKKMKQQWMTPEILELMSERKAKKNHPDYNELDKKIQECQECQKAKESWINHKCRMIEIYGLNSRAAHDDIRLISGKKRTSVNNNGIKDKNGNVLFEIEDVKNRWCQYIEELFNDERPQAPVPSNNEGPPILACEVENALKKMKDGKAQGEDGITTEMLKVLGEFSIEKLTDIFNDIYDTGHIPDELAKSVYITLPKKSKSIECGDFRTISIMPHVTKLLLKVILERIKQTIETEVGDSQFGFRPGTAVFIKDNKNKKTEVFWTCEAAPDNTEGNTGGNGGWQTSKRQASKSMVKDHKLLYQVITRVLQYWHVKWKMR</sequence>
<dbReference type="CDD" id="cd09076">
    <property type="entry name" value="L1-EN"/>
    <property type="match status" value="1"/>
</dbReference>